<name>A0A1J1HHP3_9DIPT</name>
<evidence type="ECO:0000259" key="4">
    <source>
        <dbReference type="PROSITE" id="PS51207"/>
    </source>
</evidence>
<evidence type="ECO:0000313" key="6">
    <source>
        <dbReference type="Proteomes" id="UP000183832"/>
    </source>
</evidence>
<dbReference type="SUPFAM" id="SSF64268">
    <property type="entry name" value="PX domain"/>
    <property type="match status" value="1"/>
</dbReference>
<dbReference type="Pfam" id="PF02194">
    <property type="entry name" value="PXA"/>
    <property type="match status" value="1"/>
</dbReference>
<evidence type="ECO:0000256" key="2">
    <source>
        <dbReference type="SAM" id="Coils"/>
    </source>
</evidence>
<dbReference type="InterPro" id="IPR003114">
    <property type="entry name" value="Phox_assoc"/>
</dbReference>
<gene>
    <name evidence="5" type="primary">putative Sorting nexin-25</name>
    <name evidence="5" type="ORF">CLUMA_CG001348</name>
</gene>
<dbReference type="InterPro" id="IPR036871">
    <property type="entry name" value="PX_dom_sf"/>
</dbReference>
<evidence type="ECO:0000259" key="3">
    <source>
        <dbReference type="PROSITE" id="PS50132"/>
    </source>
</evidence>
<comment type="similarity">
    <text evidence="1">Belongs to the sorting nexin family.</text>
</comment>
<dbReference type="OrthoDB" id="120967at2759"/>
<reference evidence="5 6" key="1">
    <citation type="submission" date="2015-04" db="EMBL/GenBank/DDBJ databases">
        <authorList>
            <person name="Syromyatnikov M.Y."/>
            <person name="Popov V.N."/>
        </authorList>
    </citation>
    <scope>NUCLEOTIDE SEQUENCE [LARGE SCALE GENOMIC DNA]</scope>
</reference>
<dbReference type="SUPFAM" id="SSF48097">
    <property type="entry name" value="Regulator of G-protein signaling, RGS"/>
    <property type="match status" value="1"/>
</dbReference>
<dbReference type="Pfam" id="PF08628">
    <property type="entry name" value="Nexin_C"/>
    <property type="match status" value="1"/>
</dbReference>
<keyword evidence="2" id="KW-0175">Coiled coil</keyword>
<dbReference type="InterPro" id="IPR016137">
    <property type="entry name" value="RGS"/>
</dbReference>
<dbReference type="Pfam" id="PF00787">
    <property type="entry name" value="PX"/>
    <property type="match status" value="1"/>
</dbReference>
<evidence type="ECO:0000256" key="1">
    <source>
        <dbReference type="ARBA" id="ARBA00010883"/>
    </source>
</evidence>
<dbReference type="PROSITE" id="PS51207">
    <property type="entry name" value="PXA"/>
    <property type="match status" value="1"/>
</dbReference>
<dbReference type="PANTHER" id="PTHR22775:SF48">
    <property type="entry name" value="SORTING NEXIN-25"/>
    <property type="match status" value="1"/>
</dbReference>
<evidence type="ECO:0000313" key="5">
    <source>
        <dbReference type="EMBL" id="CRK87551.1"/>
    </source>
</evidence>
<dbReference type="EMBL" id="CVRI01000004">
    <property type="protein sequence ID" value="CRK87551.1"/>
    <property type="molecule type" value="Genomic_DNA"/>
</dbReference>
<dbReference type="GO" id="GO:0035091">
    <property type="term" value="F:phosphatidylinositol binding"/>
    <property type="evidence" value="ECO:0007669"/>
    <property type="project" value="InterPro"/>
</dbReference>
<dbReference type="Gene3D" id="3.30.1520.10">
    <property type="entry name" value="Phox-like domain"/>
    <property type="match status" value="1"/>
</dbReference>
<organism evidence="5 6">
    <name type="scientific">Clunio marinus</name>
    <dbReference type="NCBI Taxonomy" id="568069"/>
    <lineage>
        <taxon>Eukaryota</taxon>
        <taxon>Metazoa</taxon>
        <taxon>Ecdysozoa</taxon>
        <taxon>Arthropoda</taxon>
        <taxon>Hexapoda</taxon>
        <taxon>Insecta</taxon>
        <taxon>Pterygota</taxon>
        <taxon>Neoptera</taxon>
        <taxon>Endopterygota</taxon>
        <taxon>Diptera</taxon>
        <taxon>Nematocera</taxon>
        <taxon>Chironomoidea</taxon>
        <taxon>Chironomidae</taxon>
        <taxon>Clunio</taxon>
    </lineage>
</organism>
<dbReference type="Gene3D" id="1.10.167.10">
    <property type="entry name" value="Regulator of G-protein Signalling 4, domain 2"/>
    <property type="match status" value="1"/>
</dbReference>
<feature type="domain" description="PXA" evidence="4">
    <location>
        <begin position="6"/>
        <end position="168"/>
    </location>
</feature>
<keyword evidence="6" id="KW-1185">Reference proteome</keyword>
<accession>A0A1J1HHP3</accession>
<dbReference type="SMART" id="SM00313">
    <property type="entry name" value="PXA"/>
    <property type="match status" value="1"/>
</dbReference>
<proteinExistence type="inferred from homology"/>
<dbReference type="InterPro" id="IPR036305">
    <property type="entry name" value="RGS_sf"/>
</dbReference>
<dbReference type="STRING" id="568069.A0A1J1HHP3"/>
<sequence length="874" mass="100247">MSVIFGRTVDKLLQQILENSLNDFVHSWLSKIVYEGVELIEILREDFWIAIQKLVDRMRKVDASKVLAVDFVTKVTNHLEKIRLMKETGEVTFKTTSYLMNNDKEIEFLKKISEIVIILLLPRGYSIAPLKNLLCEIIAYKVFYCSIKMITEPDYINQKIIEGVQSRLASIALSRRSYEYATSFQDFLRIINNSSSVEDLLQMRSSIINDLMQATTTQNLQRAKGINIESGSIIGVKRSDINAALKLKKYIQQLSFAKSESEKNLTRLGWIGNHSNDLNLSLQDILSTVVGRKYLIRFLESLNAGNLVGLYTSIEELRSTSKANIHQLGAEIYYAYIRPSFEIKLDKQEQRKVEGFLLGDDANHEVFFDIQKNVLKLLEEKYYQSFILSDEYKKLKNSITSEDISSISMNSLKTSFDVNTAEDEVDDYDTGMDLTNHSTYAKNKLEQLQERLKNKKNALEALKLSVKPDSQILSILEKEIENLKNEKRQLEAHLLRTETWTEHLGKWRANVETVEIPEDCDTPEFLIVVQVDEIPKEAKEDETFEQEENISTGWVVLRTLDDFHELHKKMRPLCTQLKSLDLPSNNTFILFFGKNDKGSLDKAKSQIQRYLNFIMENPKLVESEFLFAFLSPSCDKLKTITPSPKKTKFFSLSTLFKSSSYSSSSDKSELWGTRDEDDDDLLLVSDVANENNLESARDSKISSQIDDMRDSIAEPIYHLLSEIFDLTGPFKFLRKSLISFVQLTYGGTINRQIRDLISGCFDETNLHHYLSCMLKTLWPANDADDEEENESSVPERTDDMKEMTAITAKNLVIDNIPDILSNLVGAQNAKNGSIKIFEILQNETYNKHLIYDLLEVLLVEIFPEIKSIPSPKLP</sequence>
<dbReference type="PROSITE" id="PS50132">
    <property type="entry name" value="RGS"/>
    <property type="match status" value="1"/>
</dbReference>
<feature type="coiled-coil region" evidence="2">
    <location>
        <begin position="438"/>
        <end position="496"/>
    </location>
</feature>
<dbReference type="Proteomes" id="UP000183832">
    <property type="component" value="Unassembled WGS sequence"/>
</dbReference>
<dbReference type="InterPro" id="IPR001683">
    <property type="entry name" value="PX_dom"/>
</dbReference>
<dbReference type="PANTHER" id="PTHR22775">
    <property type="entry name" value="SORTING NEXIN"/>
    <property type="match status" value="1"/>
</dbReference>
<protein>
    <submittedName>
        <fullName evidence="5">CLUMA_CG001348, isoform A</fullName>
    </submittedName>
</protein>
<dbReference type="InterPro" id="IPR044926">
    <property type="entry name" value="RGS_subdomain_2"/>
</dbReference>
<dbReference type="SMART" id="SM00315">
    <property type="entry name" value="RGS"/>
    <property type="match status" value="1"/>
</dbReference>
<dbReference type="Pfam" id="PF00615">
    <property type="entry name" value="RGS"/>
    <property type="match status" value="1"/>
</dbReference>
<dbReference type="AlphaFoldDB" id="A0A1J1HHP3"/>
<feature type="domain" description="RGS" evidence="3">
    <location>
        <begin position="281"/>
        <end position="396"/>
    </location>
</feature>
<dbReference type="InterPro" id="IPR013937">
    <property type="entry name" value="Sorting_nexin_C"/>
</dbReference>